<dbReference type="Gene3D" id="3.40.30.10">
    <property type="entry name" value="Glutaredoxin"/>
    <property type="match status" value="1"/>
</dbReference>
<dbReference type="EMBL" id="BSSV01000006">
    <property type="protein sequence ID" value="GLX86305.1"/>
    <property type="molecule type" value="Genomic_DNA"/>
</dbReference>
<dbReference type="RefSeq" id="WP_284299198.1">
    <property type="nucleotide sequence ID" value="NZ_BSSV01000006.1"/>
</dbReference>
<accession>A0ABQ6HHN4</accession>
<sequence>MQHAQYLLFSSVGCHLCEQAYAICLEQIPTDSLRVVDILDDDDKDPEESGSLYSKYGLAIPVLMRSDNKTELYWPFDGLSLQEFLS</sequence>
<evidence type="ECO:0000313" key="1">
    <source>
        <dbReference type="EMBL" id="GLX86305.1"/>
    </source>
</evidence>
<dbReference type="InterPro" id="IPR036249">
    <property type="entry name" value="Thioredoxin-like_sf"/>
</dbReference>
<protein>
    <submittedName>
        <fullName evidence="1">Glutaredoxin family protein</fullName>
    </submittedName>
</protein>
<reference evidence="1 2" key="1">
    <citation type="submission" date="2023-03" db="EMBL/GenBank/DDBJ databases">
        <title>Thalassotalea loyana LMG 22536T draft genome sequence.</title>
        <authorList>
            <person name="Sawabe T."/>
        </authorList>
    </citation>
    <scope>NUCLEOTIDE SEQUENCE [LARGE SCALE GENOMIC DNA]</scope>
    <source>
        <strain evidence="1 2">LMG 22536</strain>
    </source>
</reference>
<dbReference type="Pfam" id="PF05768">
    <property type="entry name" value="Glrx-like"/>
    <property type="match status" value="1"/>
</dbReference>
<comment type="caution">
    <text evidence="1">The sequence shown here is derived from an EMBL/GenBank/DDBJ whole genome shotgun (WGS) entry which is preliminary data.</text>
</comment>
<evidence type="ECO:0000313" key="2">
    <source>
        <dbReference type="Proteomes" id="UP001157134"/>
    </source>
</evidence>
<dbReference type="InterPro" id="IPR008554">
    <property type="entry name" value="Glutaredoxin-like"/>
</dbReference>
<gene>
    <name evidence="1" type="ORF">tloyanaT_25580</name>
</gene>
<name>A0ABQ6HHN4_9GAMM</name>
<keyword evidence="2" id="KW-1185">Reference proteome</keyword>
<proteinExistence type="predicted"/>
<dbReference type="Proteomes" id="UP001157134">
    <property type="component" value="Unassembled WGS sequence"/>
</dbReference>
<dbReference type="SUPFAM" id="SSF52833">
    <property type="entry name" value="Thioredoxin-like"/>
    <property type="match status" value="1"/>
</dbReference>
<organism evidence="1 2">
    <name type="scientific">Thalassotalea loyana</name>
    <dbReference type="NCBI Taxonomy" id="280483"/>
    <lineage>
        <taxon>Bacteria</taxon>
        <taxon>Pseudomonadati</taxon>
        <taxon>Pseudomonadota</taxon>
        <taxon>Gammaproteobacteria</taxon>
        <taxon>Alteromonadales</taxon>
        <taxon>Colwelliaceae</taxon>
        <taxon>Thalassotalea</taxon>
    </lineage>
</organism>